<feature type="region of interest" description="Disordered" evidence="4">
    <location>
        <begin position="358"/>
        <end position="804"/>
    </location>
</feature>
<reference evidence="6 7" key="1">
    <citation type="journal article" date="2022" name="bioRxiv">
        <title>Genomics of Preaxostyla Flagellates Illuminates Evolutionary Transitions and the Path Towards Mitochondrial Loss.</title>
        <authorList>
            <person name="Novak L.V.F."/>
            <person name="Treitli S.C."/>
            <person name="Pyrih J."/>
            <person name="Halakuc P."/>
            <person name="Pipaliya S.V."/>
            <person name="Vacek V."/>
            <person name="Brzon O."/>
            <person name="Soukal P."/>
            <person name="Eme L."/>
            <person name="Dacks J.B."/>
            <person name="Karnkowska A."/>
            <person name="Elias M."/>
            <person name="Hampl V."/>
        </authorList>
    </citation>
    <scope>NUCLEOTIDE SEQUENCE [LARGE SCALE GENOMIC DNA]</scope>
    <source>
        <strain evidence="6">NAU3</strain>
        <tissue evidence="6">Gut</tissue>
    </source>
</reference>
<dbReference type="InterPro" id="IPR015943">
    <property type="entry name" value="WD40/YVTN_repeat-like_dom_sf"/>
</dbReference>
<evidence type="ECO:0000256" key="3">
    <source>
        <dbReference type="PROSITE-ProRule" id="PRU00221"/>
    </source>
</evidence>
<dbReference type="PANTHER" id="PTHR22847:SF637">
    <property type="entry name" value="WD REPEAT DOMAIN 5B"/>
    <property type="match status" value="1"/>
</dbReference>
<feature type="domain" description="IP5PC-F beta-propeller" evidence="5">
    <location>
        <begin position="18"/>
        <end position="103"/>
    </location>
</feature>
<feature type="compositionally biased region" description="Pro residues" evidence="4">
    <location>
        <begin position="647"/>
        <end position="658"/>
    </location>
</feature>
<organism evidence="6 7">
    <name type="scientific">Blattamonas nauphoetae</name>
    <dbReference type="NCBI Taxonomy" id="2049346"/>
    <lineage>
        <taxon>Eukaryota</taxon>
        <taxon>Metamonada</taxon>
        <taxon>Preaxostyla</taxon>
        <taxon>Oxymonadida</taxon>
        <taxon>Blattamonas</taxon>
    </lineage>
</organism>
<keyword evidence="1 3" id="KW-0853">WD repeat</keyword>
<dbReference type="InterPro" id="IPR001680">
    <property type="entry name" value="WD40_rpt"/>
</dbReference>
<feature type="compositionally biased region" description="Basic and acidic residues" evidence="4">
    <location>
        <begin position="402"/>
        <end position="467"/>
    </location>
</feature>
<dbReference type="EMBL" id="JARBJD010000090">
    <property type="protein sequence ID" value="KAK2953495.1"/>
    <property type="molecule type" value="Genomic_DNA"/>
</dbReference>
<accession>A0ABQ9XPS1</accession>
<dbReference type="InterPro" id="IPR056454">
    <property type="entry name" value="Beta-prop_IP5PC_F"/>
</dbReference>
<dbReference type="PROSITE" id="PS50294">
    <property type="entry name" value="WD_REPEATS_REGION"/>
    <property type="match status" value="1"/>
</dbReference>
<dbReference type="Proteomes" id="UP001281761">
    <property type="component" value="Unassembled WGS sequence"/>
</dbReference>
<proteinExistence type="predicted"/>
<feature type="compositionally biased region" description="Basic and acidic residues" evidence="4">
    <location>
        <begin position="661"/>
        <end position="677"/>
    </location>
</feature>
<evidence type="ECO:0000313" key="7">
    <source>
        <dbReference type="Proteomes" id="UP001281761"/>
    </source>
</evidence>
<dbReference type="Pfam" id="PF23754">
    <property type="entry name" value="Beta-prop_IP5PC_F"/>
    <property type="match status" value="1"/>
</dbReference>
<name>A0ABQ9XPS1_9EUKA</name>
<sequence>MQLFKETNWNNFTLTYTIPHNEFRHTFCVNCICADFEREILYTGGRDGTIRSWSLKSNLQDPKCMIVFEGHHSWVTSVVLLSKDTLVSASADKTIRVWDTKNAKCKAILKKHADVVHQLAVPVSGQFICSVGADGNCFQFQIEQTADRRMILMPNPSALASSYSGFGGFISFACDHKGLLWAAGLVGGSVIVGSFEKTQPYRRLSHPDLVKAIIFSEDDQFLLTGCSDGTLYIFDLVQFKLRIEIPFHDPILSMISPYPSTQVIYLGHRSGTIRCVYFDFSTQKLLFIQHQMAMKALQKEEEEGEGSGKRHHKSGQSGSGSSPHRQSSLRESYVSGDSYGYDYGYDYGYGYGYGYGSGSGSDGERSGPDEDESQKSSRSRSESGSTRKSEKKSGSQTGGRSTRNDVSTKSKKTTQRDSSSRGRDDSSDDSSSKEAKSEPTEKSSSEESSDDNKKDTYYSDGEYESRRGKSTGRASSSDDSDDSDESSSKDDSDDDSTAKKTSAKSSEESDSDRDSKTAAQTASSYQTKSGYASSTRSRTATQTASQYGTQSTSRRSSRRRRSHTPSHKSSRHSFSRRASHHRARPPAGPGIHLIRGPSDPASGPPESEVTKDITSFHTPQGAFQMTSESTRAAVAALPPIPKRAMLPPLPAPPRPPIAPRGKQDEPERKEEDKKDDSDNSDLIELDPKPKQESTTRPKEQERPPTGAKPAAPLPTPKAGEKGPEPSPKAAQPTPIKAEPSPPPQLTPQQQMQREVQFQPQSISQQAAEKMRQSERQKSSSSQFSSGGSAQSSGMRSSRGSLSGTFHSSITSSFSDLNSAANRLDDDLMNIWIYPYAHPTFKIHSKPIRKDEYRLKQLKGFVVTPVQRKLFAKNKETSTTSRTPLSSISQSAKPNVWQERLRWNMTSKRSTSSSHAKDSSSGTDTTQLISDEEPNGLPKGQYMDGVISMCVVKRTLENKKPILLLAIARANKNVELWPMMRDPLDGGFTAPAFTIPSSAGLVAFHSLPDQIHVLCQDEDGIVSLWNILTGKLEETLGPGRLEDFAKRFPQPLEFRRKWYTAETKMGHLMITLTVPDCFRCIFATFKKISLTKKRPNTEPQALVDTESMSDDRTVDVMEEEWIEKCQMVNLGEECILNLFESWDGWDMARDLPLHRAKSSDPPIFPPIFPSTTAIICADENNVTLFRTTISGLTHVPVTTFMKETIIIPRSLNPSELCGLTSNTNVGFKSYVETLKEEKRMEKMKAGKKMIMAPDGHTQVSIPIAASEILQTPNTTYVLSDPFSTIQRKRELPNQVVSRSIPALPMQIKSKDITIVGDDPDDVFDPHNLTQKRPESPPLLDHLSAQPLYFDPRALAEPSQYGLKAWVAYWDSLKKSKLRRLATMTSDMMFPVTLPRWVAQVVMRGDLPFTPYQITFQLVHTTQHPLQHQQLLLQSHVREPRMDRGGRASPALTMMSEDSAPLSVLPSIGTYTFTSNEHLLASTIHSFLYNSYLSLTSSIRISTNIGASGKSRHQPAFGQQIIHNRDISLSCNGKLINMWDTLSTIKHMFWRKADPVILHYHHSLI</sequence>
<dbReference type="SUPFAM" id="SSF50978">
    <property type="entry name" value="WD40 repeat-like"/>
    <property type="match status" value="1"/>
</dbReference>
<feature type="region of interest" description="Disordered" evidence="4">
    <location>
        <begin position="905"/>
        <end position="939"/>
    </location>
</feature>
<feature type="repeat" description="WD" evidence="3">
    <location>
        <begin position="68"/>
        <end position="108"/>
    </location>
</feature>
<dbReference type="PROSITE" id="PS00678">
    <property type="entry name" value="WD_REPEATS_1"/>
    <property type="match status" value="1"/>
</dbReference>
<evidence type="ECO:0000313" key="6">
    <source>
        <dbReference type="EMBL" id="KAK2953495.1"/>
    </source>
</evidence>
<dbReference type="InterPro" id="IPR021772">
    <property type="entry name" value="WDR48/Bun107"/>
</dbReference>
<feature type="compositionally biased region" description="Low complexity" evidence="4">
    <location>
        <begin position="778"/>
        <end position="803"/>
    </location>
</feature>
<feature type="compositionally biased region" description="Low complexity" evidence="4">
    <location>
        <begin position="532"/>
        <end position="554"/>
    </location>
</feature>
<dbReference type="Pfam" id="PF00400">
    <property type="entry name" value="WD40"/>
    <property type="match status" value="1"/>
</dbReference>
<protein>
    <recommendedName>
        <fullName evidence="5">IP5PC-F beta-propeller domain-containing protein</fullName>
    </recommendedName>
</protein>
<gene>
    <name evidence="6" type="ORF">BLNAU_11495</name>
</gene>
<evidence type="ECO:0000256" key="4">
    <source>
        <dbReference type="SAM" id="MobiDB-lite"/>
    </source>
</evidence>
<dbReference type="Pfam" id="PF11816">
    <property type="entry name" value="DUF3337"/>
    <property type="match status" value="1"/>
</dbReference>
<keyword evidence="2" id="KW-0677">Repeat</keyword>
<feature type="region of interest" description="Disordered" evidence="4">
    <location>
        <begin position="298"/>
        <end position="331"/>
    </location>
</feature>
<feature type="compositionally biased region" description="Low complexity" evidence="4">
    <location>
        <begin position="315"/>
        <end position="331"/>
    </location>
</feature>
<feature type="compositionally biased region" description="Polar residues" evidence="4">
    <location>
        <begin position="753"/>
        <end position="766"/>
    </location>
</feature>
<evidence type="ECO:0000259" key="5">
    <source>
        <dbReference type="Pfam" id="PF23754"/>
    </source>
</evidence>
<dbReference type="InterPro" id="IPR019775">
    <property type="entry name" value="WD40_repeat_CS"/>
</dbReference>
<feature type="compositionally biased region" description="Acidic residues" evidence="4">
    <location>
        <begin position="478"/>
        <end position="495"/>
    </location>
</feature>
<dbReference type="PROSITE" id="PS50082">
    <property type="entry name" value="WD_REPEATS_2"/>
    <property type="match status" value="2"/>
</dbReference>
<feature type="compositionally biased region" description="Polar residues" evidence="4">
    <location>
        <begin position="612"/>
        <end position="630"/>
    </location>
</feature>
<feature type="compositionally biased region" description="Basic and acidic residues" evidence="4">
    <location>
        <begin position="685"/>
        <end position="702"/>
    </location>
</feature>
<feature type="compositionally biased region" description="Basic and acidic residues" evidence="4">
    <location>
        <begin position="768"/>
        <end position="777"/>
    </location>
</feature>
<dbReference type="PANTHER" id="PTHR22847">
    <property type="entry name" value="WD40 REPEAT PROTEIN"/>
    <property type="match status" value="1"/>
</dbReference>
<evidence type="ECO:0000256" key="2">
    <source>
        <dbReference type="ARBA" id="ARBA00022737"/>
    </source>
</evidence>
<feature type="compositionally biased region" description="Basic residues" evidence="4">
    <location>
        <begin position="555"/>
        <end position="584"/>
    </location>
</feature>
<dbReference type="SMART" id="SM00320">
    <property type="entry name" value="WD40"/>
    <property type="match status" value="4"/>
</dbReference>
<keyword evidence="7" id="KW-1185">Reference proteome</keyword>
<evidence type="ECO:0000256" key="1">
    <source>
        <dbReference type="ARBA" id="ARBA00022574"/>
    </source>
</evidence>
<feature type="compositionally biased region" description="Polar residues" evidence="4">
    <location>
        <begin position="518"/>
        <end position="531"/>
    </location>
</feature>
<feature type="compositionally biased region" description="Basic and acidic residues" evidence="4">
    <location>
        <begin position="362"/>
        <end position="393"/>
    </location>
</feature>
<feature type="repeat" description="WD" evidence="3">
    <location>
        <begin position="203"/>
        <end position="236"/>
    </location>
</feature>
<comment type="caution">
    <text evidence="6">The sequence shown here is derived from an EMBL/GenBank/DDBJ whole genome shotgun (WGS) entry which is preliminary data.</text>
</comment>
<dbReference type="InterPro" id="IPR036322">
    <property type="entry name" value="WD40_repeat_dom_sf"/>
</dbReference>
<dbReference type="Gene3D" id="2.130.10.10">
    <property type="entry name" value="YVTN repeat-like/Quinoprotein amine dehydrogenase"/>
    <property type="match status" value="2"/>
</dbReference>